<dbReference type="GO" id="GO:0006508">
    <property type="term" value="P:proteolysis"/>
    <property type="evidence" value="ECO:0007669"/>
    <property type="project" value="UniProtKB-KW"/>
</dbReference>
<feature type="binding site" evidence="6">
    <location>
        <position position="233"/>
    </location>
    <ligand>
        <name>a divalent metal cation</name>
        <dbReference type="ChEBI" id="CHEBI:60240"/>
        <label>1</label>
    </ligand>
</feature>
<evidence type="ECO:0000256" key="5">
    <source>
        <dbReference type="ARBA" id="ARBA00022801"/>
    </source>
</evidence>
<feature type="binding site" evidence="6">
    <location>
        <position position="95"/>
    </location>
    <ligand>
        <name>a divalent metal cation</name>
        <dbReference type="ChEBI" id="CHEBI:60240"/>
        <label>1</label>
    </ligand>
</feature>
<comment type="similarity">
    <text evidence="6">Belongs to the peptidase M24A family. Methionine aminopeptidase type 1 subfamily.</text>
</comment>
<feature type="binding site" evidence="6">
    <location>
        <position position="78"/>
    </location>
    <ligand>
        <name>substrate</name>
    </ligand>
</feature>
<dbReference type="EC" id="3.4.11.18" evidence="6 7"/>
<feature type="binding site" evidence="6">
    <location>
        <position position="106"/>
    </location>
    <ligand>
        <name>a divalent metal cation</name>
        <dbReference type="ChEBI" id="CHEBI:60240"/>
        <label>1</label>
    </ligand>
</feature>
<dbReference type="EMBL" id="MUKB01000019">
    <property type="protein sequence ID" value="OPX18373.1"/>
    <property type="molecule type" value="Genomic_DNA"/>
</dbReference>
<feature type="binding site" evidence="6">
    <location>
        <position position="233"/>
    </location>
    <ligand>
        <name>a divalent metal cation</name>
        <dbReference type="ChEBI" id="CHEBI:60240"/>
        <label>2</label>
        <note>catalytic</note>
    </ligand>
</feature>
<dbReference type="Pfam" id="PF00557">
    <property type="entry name" value="Peptidase_M24"/>
    <property type="match status" value="1"/>
</dbReference>
<dbReference type="Proteomes" id="UP000191663">
    <property type="component" value="Unassembled WGS sequence"/>
</dbReference>
<feature type="binding site" evidence="6">
    <location>
        <position position="169"/>
    </location>
    <ligand>
        <name>a divalent metal cation</name>
        <dbReference type="ChEBI" id="CHEBI:60240"/>
        <label>2</label>
        <note>catalytic</note>
    </ligand>
</feature>
<comment type="caution">
    <text evidence="9">The sequence shown here is derived from an EMBL/GenBank/DDBJ whole genome shotgun (WGS) entry which is preliminary data.</text>
</comment>
<dbReference type="AlphaFoldDB" id="A0A1V4QG69"/>
<dbReference type="InterPro" id="IPR036005">
    <property type="entry name" value="Creatinase/aminopeptidase-like"/>
</dbReference>
<evidence type="ECO:0000256" key="1">
    <source>
        <dbReference type="ARBA" id="ARBA00002521"/>
    </source>
</evidence>
<comment type="subunit">
    <text evidence="6">Monomer.</text>
</comment>
<dbReference type="InterPro" id="IPR001714">
    <property type="entry name" value="Pept_M24_MAP"/>
</dbReference>
<keyword evidence="5 6" id="KW-0378">Hydrolase</keyword>
<evidence type="ECO:0000256" key="4">
    <source>
        <dbReference type="ARBA" id="ARBA00022723"/>
    </source>
</evidence>
<dbReference type="HAMAP" id="MF_01974">
    <property type="entry name" value="MetAP_1"/>
    <property type="match status" value="1"/>
</dbReference>
<dbReference type="PANTHER" id="PTHR43330">
    <property type="entry name" value="METHIONINE AMINOPEPTIDASE"/>
    <property type="match status" value="1"/>
</dbReference>
<sequence>MAIPIKNDEAIRKITVAGNIIYEIFKMISEMNLEGKCTIDLNNQIDTWIRERGGYPAFLNYRGFPRSCCISINDEVVHGIPSDRVIRNGDLVKIDLGVKYQGYIADAARTYPVGEISAEARNLMVITKQALKAGIAQARAGNHISDISRAIQETAESAGYSVVRELTGHGVGENLHEEPIIPNYLGPGSDPLIKPGMVLAIEPMVNMGGYEVCTAENGWTITTMDNSLSCHFEDTIAILKNGILNTTRVGEN</sequence>
<feature type="binding site" evidence="6">
    <location>
        <position position="106"/>
    </location>
    <ligand>
        <name>a divalent metal cation</name>
        <dbReference type="ChEBI" id="CHEBI:60240"/>
        <label>2</label>
        <note>catalytic</note>
    </ligand>
</feature>
<keyword evidence="2 6" id="KW-0031">Aminopeptidase</keyword>
<dbReference type="SUPFAM" id="SSF55920">
    <property type="entry name" value="Creatinase/aminopeptidase"/>
    <property type="match status" value="1"/>
</dbReference>
<comment type="catalytic activity">
    <reaction evidence="6 7">
        <text>Release of N-terminal amino acids, preferentially methionine, from peptides and arylamides.</text>
        <dbReference type="EC" id="3.4.11.18"/>
    </reaction>
</comment>
<protein>
    <recommendedName>
        <fullName evidence="6 7">Methionine aminopeptidase</fullName>
        <shortName evidence="6">MAP</shortName>
        <shortName evidence="6">MetAP</shortName>
        <ecNumber evidence="6 7">3.4.11.18</ecNumber>
    </recommendedName>
    <alternativeName>
        <fullName evidence="6">Peptidase M</fullName>
    </alternativeName>
</protein>
<evidence type="ECO:0000256" key="7">
    <source>
        <dbReference type="RuleBase" id="RU003653"/>
    </source>
</evidence>
<dbReference type="GO" id="GO:0070006">
    <property type="term" value="F:metalloaminopeptidase activity"/>
    <property type="evidence" value="ECO:0007669"/>
    <property type="project" value="UniProtKB-UniRule"/>
</dbReference>
<dbReference type="InterPro" id="IPR000994">
    <property type="entry name" value="Pept_M24"/>
</dbReference>
<evidence type="ECO:0000256" key="2">
    <source>
        <dbReference type="ARBA" id="ARBA00022438"/>
    </source>
</evidence>
<gene>
    <name evidence="6" type="primary">map</name>
    <name evidence="9" type="ORF">BXT86_01560</name>
</gene>
<accession>A0A1V4QG69</accession>
<dbReference type="Gene3D" id="3.90.230.10">
    <property type="entry name" value="Creatinase/methionine aminopeptidase superfamily"/>
    <property type="match status" value="1"/>
</dbReference>
<keyword evidence="3 6" id="KW-0645">Protease</keyword>
<feature type="binding site" evidence="6">
    <location>
        <position position="176"/>
    </location>
    <ligand>
        <name>substrate</name>
    </ligand>
</feature>
<evidence type="ECO:0000256" key="6">
    <source>
        <dbReference type="HAMAP-Rule" id="MF_01974"/>
    </source>
</evidence>
<comment type="cofactor">
    <cofactor evidence="6">
        <name>Co(2+)</name>
        <dbReference type="ChEBI" id="CHEBI:48828"/>
    </cofactor>
    <cofactor evidence="6">
        <name>Zn(2+)</name>
        <dbReference type="ChEBI" id="CHEBI:29105"/>
    </cofactor>
    <cofactor evidence="6">
        <name>Mn(2+)</name>
        <dbReference type="ChEBI" id="CHEBI:29035"/>
    </cofactor>
    <cofactor evidence="6">
        <name>Fe(2+)</name>
        <dbReference type="ChEBI" id="CHEBI:29033"/>
    </cofactor>
    <text evidence="6">Binds 2 divalent metal cations per subunit. Has a high-affinity and a low affinity metal-binding site. The true nature of the physiological cofactor is under debate. The enzyme is active with cobalt, zinc, manganese or divalent iron ions. Most likely, methionine aminopeptidases function as mononuclear Fe(2+)-metalloproteases under physiological conditions, and the catalytically relevant metal-binding site has been assigned to the histidine-containing high-affinity site.</text>
</comment>
<dbReference type="GO" id="GO:0005829">
    <property type="term" value="C:cytosol"/>
    <property type="evidence" value="ECO:0007669"/>
    <property type="project" value="TreeGrafter"/>
</dbReference>
<reference evidence="10" key="1">
    <citation type="submission" date="2017-01" db="EMBL/GenBank/DDBJ databases">
        <title>Novel pathways for hydrocarbon cycling and metabolic interdependencies in hydrothermal sediment communities.</title>
        <authorList>
            <person name="Dombrowski N."/>
            <person name="Seitz K."/>
            <person name="Teske A."/>
            <person name="Baker B."/>
        </authorList>
    </citation>
    <scope>NUCLEOTIDE SEQUENCE [LARGE SCALE GENOMIC DNA]</scope>
</reference>
<dbReference type="PRINTS" id="PR00599">
    <property type="entry name" value="MAPEPTIDASE"/>
</dbReference>
<dbReference type="GO" id="GO:0004239">
    <property type="term" value="F:initiator methionyl aminopeptidase activity"/>
    <property type="evidence" value="ECO:0007669"/>
    <property type="project" value="UniProtKB-UniRule"/>
</dbReference>
<evidence type="ECO:0000313" key="9">
    <source>
        <dbReference type="EMBL" id="OPX18373.1"/>
    </source>
</evidence>
<name>A0A1V4QG69_UNCW3</name>
<feature type="binding site" evidence="6">
    <location>
        <position position="202"/>
    </location>
    <ligand>
        <name>a divalent metal cation</name>
        <dbReference type="ChEBI" id="CHEBI:60240"/>
        <label>2</label>
        <note>catalytic</note>
    </ligand>
</feature>
<proteinExistence type="inferred from homology"/>
<evidence type="ECO:0000259" key="8">
    <source>
        <dbReference type="Pfam" id="PF00557"/>
    </source>
</evidence>
<dbReference type="CDD" id="cd01086">
    <property type="entry name" value="MetAP1"/>
    <property type="match status" value="1"/>
</dbReference>
<dbReference type="NCBIfam" id="TIGR00500">
    <property type="entry name" value="met_pdase_I"/>
    <property type="match status" value="1"/>
</dbReference>
<organism evidence="9 10">
    <name type="scientific">candidate division WOR-3 bacterium 4484_100</name>
    <dbReference type="NCBI Taxonomy" id="1936077"/>
    <lineage>
        <taxon>Bacteria</taxon>
        <taxon>Bacteria division WOR-3</taxon>
    </lineage>
</organism>
<feature type="domain" description="Peptidase M24" evidence="8">
    <location>
        <begin position="13"/>
        <end position="238"/>
    </location>
</feature>
<keyword evidence="4 6" id="KW-0479">Metal-binding</keyword>
<evidence type="ECO:0000313" key="10">
    <source>
        <dbReference type="Proteomes" id="UP000191663"/>
    </source>
</evidence>
<dbReference type="GO" id="GO:0046872">
    <property type="term" value="F:metal ion binding"/>
    <property type="evidence" value="ECO:0007669"/>
    <property type="project" value="UniProtKB-UniRule"/>
</dbReference>
<comment type="function">
    <text evidence="1 6">Removes the N-terminal methionine from nascent proteins. The N-terminal methionine is often cleaved when the second residue in the primary sequence is small and uncharged (Met-Ala-, Cys, Gly, Pro, Ser, Thr, or Val). Requires deformylation of the N(alpha)-formylated initiator methionine before it can be hydrolyzed.</text>
</comment>
<evidence type="ECO:0000256" key="3">
    <source>
        <dbReference type="ARBA" id="ARBA00022670"/>
    </source>
</evidence>
<dbReference type="InterPro" id="IPR002467">
    <property type="entry name" value="Pept_M24A_MAP1"/>
</dbReference>
<dbReference type="PANTHER" id="PTHR43330:SF27">
    <property type="entry name" value="METHIONINE AMINOPEPTIDASE"/>
    <property type="match status" value="1"/>
</dbReference>